<dbReference type="AlphaFoldDB" id="A0A328N556"/>
<proteinExistence type="predicted"/>
<evidence type="ECO:0000256" key="1">
    <source>
        <dbReference type="SAM" id="MobiDB-lite"/>
    </source>
</evidence>
<dbReference type="EMBL" id="PYAA01000032">
    <property type="protein sequence ID" value="RAN96748.1"/>
    <property type="molecule type" value="Genomic_DNA"/>
</dbReference>
<evidence type="ECO:0000313" key="3">
    <source>
        <dbReference type="Proteomes" id="UP000248966"/>
    </source>
</evidence>
<feature type="compositionally biased region" description="Gly residues" evidence="1">
    <location>
        <begin position="142"/>
        <end position="151"/>
    </location>
</feature>
<feature type="region of interest" description="Disordered" evidence="1">
    <location>
        <begin position="124"/>
        <end position="188"/>
    </location>
</feature>
<feature type="compositionally biased region" description="Low complexity" evidence="1">
    <location>
        <begin position="403"/>
        <end position="419"/>
    </location>
</feature>
<dbReference type="Proteomes" id="UP000248966">
    <property type="component" value="Unassembled WGS sequence"/>
</dbReference>
<name>A0A328N556_9ACTN</name>
<feature type="region of interest" description="Disordered" evidence="1">
    <location>
        <begin position="45"/>
        <end position="68"/>
    </location>
</feature>
<gene>
    <name evidence="2" type="ORF">LAH08_04774</name>
</gene>
<feature type="compositionally biased region" description="Low complexity" evidence="1">
    <location>
        <begin position="152"/>
        <end position="174"/>
    </location>
</feature>
<evidence type="ECO:0000313" key="2">
    <source>
        <dbReference type="EMBL" id="RAN96748.1"/>
    </source>
</evidence>
<sequence>MLGPAGGALVGPGAVGVAAFVAAAGVSDVAGGAAGRAGAVCWVRGEPDNDTPPRSPATSQRICQRPPNSSYSASVSTAAWSAIILASTVDFTVSTSMSPSSSRTTASRIRAAIRLLVRLTLPTTSGQTRRTATASSAAAGAPGRGGAGVAGSGSTADGGTTRRGAGPAGETGAAWSAGADPVDAPGEAGIGESAAEAYVAGAPEVGAGARVTEAAGAEAPWAGDAAWSTAHGGAEVGAFAGAGVAAAGTGVACCGRTPGWLVGAEPAAADGASVPPTVSRRSIRSRRWSRPPVESSAPGSSIRAQISSSSRRGAVVPRISTSPLCTMSAQRDSVAEPSCEAWAAIRSIWSAGPSMRPFAAASGTCWITIRSRSRSSRSEANRRMSCPASATRSTVAYAAAPSPAASASHISSISAESVTPSSATARA</sequence>
<organism evidence="2 3">
    <name type="scientific">Micromonospora noduli</name>
    <dbReference type="NCBI Taxonomy" id="709876"/>
    <lineage>
        <taxon>Bacteria</taxon>
        <taxon>Bacillati</taxon>
        <taxon>Actinomycetota</taxon>
        <taxon>Actinomycetes</taxon>
        <taxon>Micromonosporales</taxon>
        <taxon>Micromonosporaceae</taxon>
        <taxon>Micromonospora</taxon>
    </lineage>
</organism>
<feature type="compositionally biased region" description="Low complexity" evidence="1">
    <location>
        <begin position="124"/>
        <end position="141"/>
    </location>
</feature>
<protein>
    <submittedName>
        <fullName evidence="2">Uncharacterized protein</fullName>
    </submittedName>
</protein>
<feature type="region of interest" description="Disordered" evidence="1">
    <location>
        <begin position="267"/>
        <end position="315"/>
    </location>
</feature>
<feature type="compositionally biased region" description="Polar residues" evidence="1">
    <location>
        <begin position="56"/>
        <end position="68"/>
    </location>
</feature>
<reference evidence="2 3" key="1">
    <citation type="submission" date="2018-03" db="EMBL/GenBank/DDBJ databases">
        <title>Defining the species Micromonospora saelicesensis and Micromonospora noduli under the framework of genomics.</title>
        <authorList>
            <person name="Riesco R."/>
            <person name="Trujillo M.E."/>
        </authorList>
    </citation>
    <scope>NUCLEOTIDE SEQUENCE [LARGE SCALE GENOMIC DNA]</scope>
    <source>
        <strain evidence="2 3">LAH08</strain>
    </source>
</reference>
<feature type="compositionally biased region" description="Low complexity" evidence="1">
    <location>
        <begin position="299"/>
        <end position="314"/>
    </location>
</feature>
<accession>A0A328N556</accession>
<comment type="caution">
    <text evidence="2">The sequence shown here is derived from an EMBL/GenBank/DDBJ whole genome shotgun (WGS) entry which is preliminary data.</text>
</comment>
<feature type="region of interest" description="Disordered" evidence="1">
    <location>
        <begin position="403"/>
        <end position="427"/>
    </location>
</feature>